<evidence type="ECO:0000256" key="3">
    <source>
        <dbReference type="ARBA" id="ARBA00023125"/>
    </source>
</evidence>
<name>A0ABP6AM39_9ACTN</name>
<dbReference type="PRINTS" id="PR00046">
    <property type="entry name" value="SIGMA70FCT"/>
</dbReference>
<evidence type="ECO:0000256" key="2">
    <source>
        <dbReference type="ARBA" id="ARBA00023082"/>
    </source>
</evidence>
<dbReference type="SUPFAM" id="SSF88946">
    <property type="entry name" value="Sigma2 domain of RNA polymerase sigma factors"/>
    <property type="match status" value="1"/>
</dbReference>
<keyword evidence="2" id="KW-0731">Sigma factor</keyword>
<dbReference type="Gene3D" id="1.20.120.1810">
    <property type="match status" value="1"/>
</dbReference>
<dbReference type="InterPro" id="IPR036388">
    <property type="entry name" value="WH-like_DNA-bd_sf"/>
</dbReference>
<dbReference type="Pfam" id="PF13466">
    <property type="entry name" value="STAS_2"/>
    <property type="match status" value="1"/>
</dbReference>
<evidence type="ECO:0000256" key="1">
    <source>
        <dbReference type="ARBA" id="ARBA00023015"/>
    </source>
</evidence>
<evidence type="ECO:0000259" key="5">
    <source>
        <dbReference type="PROSITE" id="PS50801"/>
    </source>
</evidence>
<gene>
    <name evidence="6" type="ORF">GCM10010201_14500</name>
</gene>
<dbReference type="InterPro" id="IPR007627">
    <property type="entry name" value="RNA_pol_sigma70_r2"/>
</dbReference>
<dbReference type="InterPro" id="IPR036513">
    <property type="entry name" value="STAS_dom_sf"/>
</dbReference>
<sequence length="385" mass="41750">MRTALGPGCRTDQGDLVDLDAAAETYAGLVADLPPGSARSGARDAMVSAALPFAGRLARRYRNRGEPLEDLEQVARLGLVKAVDRYDPERGSFTAFAVITITGELRRHFRDHSWGVHVPRRLQELSLDVTQATTILTNQLSRSPTTGELAEYLGVDESEVRTGQELAVAYTATSLNRPVSEDGRAELGEMLGGPDGELALVEDRLTVAKLIARMPAREQRILAMRFYGNHTQDEIAAQFGISQMHVSRLLSKALTWLRHAMLTDGPAIWPDSSPGATPSARVTHERQRVTVAVRGEIDRDSASTLRTGLASAIRTADGARFVLVDFDEVPFIDAAGLAALVDAEADARLAGLRVVIRQAPVHVRRVITAAGLHRLLEPVRAPQPV</sequence>
<protein>
    <recommendedName>
        <fullName evidence="5">STAS domain-containing protein</fullName>
    </recommendedName>
</protein>
<dbReference type="RefSeq" id="WP_344170202.1">
    <property type="nucleotide sequence ID" value="NZ_BAAARY010000005.1"/>
</dbReference>
<accession>A0ABP6AM39</accession>
<dbReference type="SUPFAM" id="SSF52091">
    <property type="entry name" value="SpoIIaa-like"/>
    <property type="match status" value="1"/>
</dbReference>
<proteinExistence type="predicted"/>
<dbReference type="SUPFAM" id="SSF88659">
    <property type="entry name" value="Sigma3 and sigma4 domains of RNA polymerase sigma factors"/>
    <property type="match status" value="2"/>
</dbReference>
<reference evidence="7" key="1">
    <citation type="journal article" date="2019" name="Int. J. Syst. Evol. Microbiol.">
        <title>The Global Catalogue of Microorganisms (GCM) 10K type strain sequencing project: providing services to taxonomists for standard genome sequencing and annotation.</title>
        <authorList>
            <consortium name="The Broad Institute Genomics Platform"/>
            <consortium name="The Broad Institute Genome Sequencing Center for Infectious Disease"/>
            <person name="Wu L."/>
            <person name="Ma J."/>
        </authorList>
    </citation>
    <scope>NUCLEOTIDE SEQUENCE [LARGE SCALE GENOMIC DNA]</scope>
    <source>
        <strain evidence="7">JCM 3367</strain>
    </source>
</reference>
<dbReference type="InterPro" id="IPR014322">
    <property type="entry name" value="RNA_pol_sigma-B/F/G"/>
</dbReference>
<dbReference type="CDD" id="cd06171">
    <property type="entry name" value="Sigma70_r4"/>
    <property type="match status" value="1"/>
</dbReference>
<dbReference type="NCBIfam" id="TIGR02937">
    <property type="entry name" value="sigma70-ECF"/>
    <property type="match status" value="1"/>
</dbReference>
<dbReference type="InterPro" id="IPR000943">
    <property type="entry name" value="RNA_pol_sigma70"/>
</dbReference>
<dbReference type="InterPro" id="IPR007624">
    <property type="entry name" value="RNA_pol_sigma70_r3"/>
</dbReference>
<dbReference type="InterPro" id="IPR014284">
    <property type="entry name" value="RNA_pol_sigma-70_dom"/>
</dbReference>
<dbReference type="InterPro" id="IPR007630">
    <property type="entry name" value="RNA_pol_sigma70_r4"/>
</dbReference>
<keyword evidence="1" id="KW-0805">Transcription regulation</keyword>
<dbReference type="PROSITE" id="PS50801">
    <property type="entry name" value="STAS"/>
    <property type="match status" value="1"/>
</dbReference>
<dbReference type="InterPro" id="IPR013325">
    <property type="entry name" value="RNA_pol_sigma_r2"/>
</dbReference>
<dbReference type="Proteomes" id="UP001499978">
    <property type="component" value="Unassembled WGS sequence"/>
</dbReference>
<comment type="caution">
    <text evidence="6">The sequence shown here is derived from an EMBL/GenBank/DDBJ whole genome shotgun (WGS) entry which is preliminary data.</text>
</comment>
<dbReference type="InterPro" id="IPR002645">
    <property type="entry name" value="STAS_dom"/>
</dbReference>
<evidence type="ECO:0000313" key="7">
    <source>
        <dbReference type="Proteomes" id="UP001499978"/>
    </source>
</evidence>
<dbReference type="InterPro" id="IPR013324">
    <property type="entry name" value="RNA_pol_sigma_r3/r4-like"/>
</dbReference>
<dbReference type="Pfam" id="PF04542">
    <property type="entry name" value="Sigma70_r2"/>
    <property type="match status" value="1"/>
</dbReference>
<dbReference type="InterPro" id="IPR058548">
    <property type="entry name" value="MlaB-like_STAS"/>
</dbReference>
<evidence type="ECO:0000256" key="4">
    <source>
        <dbReference type="ARBA" id="ARBA00023163"/>
    </source>
</evidence>
<evidence type="ECO:0000313" key="6">
    <source>
        <dbReference type="EMBL" id="GAA2518602.1"/>
    </source>
</evidence>
<dbReference type="Pfam" id="PF04545">
    <property type="entry name" value="Sigma70_r4"/>
    <property type="match status" value="1"/>
</dbReference>
<dbReference type="PANTHER" id="PTHR30385:SF4">
    <property type="entry name" value="RNA POLYMERASE SIGMA-E FACTOR"/>
    <property type="match status" value="1"/>
</dbReference>
<dbReference type="PANTHER" id="PTHR30385">
    <property type="entry name" value="SIGMA FACTOR F FLAGELLAR"/>
    <property type="match status" value="1"/>
</dbReference>
<keyword evidence="7" id="KW-1185">Reference proteome</keyword>
<dbReference type="Gene3D" id="3.30.750.24">
    <property type="entry name" value="STAS domain"/>
    <property type="match status" value="1"/>
</dbReference>
<dbReference type="CDD" id="cd07043">
    <property type="entry name" value="STAS_anti-anti-sigma_factors"/>
    <property type="match status" value="1"/>
</dbReference>
<dbReference type="NCBIfam" id="TIGR02980">
    <property type="entry name" value="SigBFG"/>
    <property type="match status" value="1"/>
</dbReference>
<organism evidence="6 7">
    <name type="scientific">Pilimelia columellifera subsp. columellifera</name>
    <dbReference type="NCBI Taxonomy" id="706583"/>
    <lineage>
        <taxon>Bacteria</taxon>
        <taxon>Bacillati</taxon>
        <taxon>Actinomycetota</taxon>
        <taxon>Actinomycetes</taxon>
        <taxon>Micromonosporales</taxon>
        <taxon>Micromonosporaceae</taxon>
        <taxon>Pilimelia</taxon>
    </lineage>
</organism>
<dbReference type="Gene3D" id="1.10.10.10">
    <property type="entry name" value="Winged helix-like DNA-binding domain superfamily/Winged helix DNA-binding domain"/>
    <property type="match status" value="2"/>
</dbReference>
<keyword evidence="3" id="KW-0238">DNA-binding</keyword>
<feature type="domain" description="STAS" evidence="5">
    <location>
        <begin position="289"/>
        <end position="385"/>
    </location>
</feature>
<dbReference type="EMBL" id="BAAARY010000005">
    <property type="protein sequence ID" value="GAA2518602.1"/>
    <property type="molecule type" value="Genomic_DNA"/>
</dbReference>
<keyword evidence="4" id="KW-0804">Transcription</keyword>
<dbReference type="Pfam" id="PF04539">
    <property type="entry name" value="Sigma70_r3"/>
    <property type="match status" value="1"/>
</dbReference>